<dbReference type="InterPro" id="IPR058205">
    <property type="entry name" value="D-LDH-like"/>
</dbReference>
<evidence type="ECO:0000259" key="6">
    <source>
        <dbReference type="Pfam" id="PF02826"/>
    </source>
</evidence>
<reference evidence="7 8" key="1">
    <citation type="submission" date="2024-01" db="EMBL/GenBank/DDBJ databases">
        <title>Niabella digestum sp. nov., isolated from waste digestion system.</title>
        <authorList>
            <person name="Zhang L."/>
        </authorList>
    </citation>
    <scope>NUCLEOTIDE SEQUENCE [LARGE SCALE GENOMIC DNA]</scope>
    <source>
        <strain evidence="7 8">A18</strain>
    </source>
</reference>
<comment type="caution">
    <text evidence="7">The sequence shown here is derived from an EMBL/GenBank/DDBJ whole genome shotgun (WGS) entry which is preliminary data.</text>
</comment>
<keyword evidence="3" id="KW-0520">NAD</keyword>
<dbReference type="PANTHER" id="PTHR43026:SF1">
    <property type="entry name" value="2-HYDROXYACID DEHYDROGENASE HOMOLOG 1-RELATED"/>
    <property type="match status" value="1"/>
</dbReference>
<accession>A0ABU7RCU0</accession>
<evidence type="ECO:0000256" key="3">
    <source>
        <dbReference type="ARBA" id="ARBA00023027"/>
    </source>
</evidence>
<keyword evidence="8" id="KW-1185">Reference proteome</keyword>
<evidence type="ECO:0000256" key="4">
    <source>
        <dbReference type="RuleBase" id="RU003719"/>
    </source>
</evidence>
<keyword evidence="2 4" id="KW-0560">Oxidoreductase</keyword>
<name>A0ABU7RCU0_9BACT</name>
<dbReference type="SUPFAM" id="SSF52283">
    <property type="entry name" value="Formate/glycerate dehydrogenase catalytic domain-like"/>
    <property type="match status" value="1"/>
</dbReference>
<comment type="similarity">
    <text evidence="1 4">Belongs to the D-isomer specific 2-hydroxyacid dehydrogenase family.</text>
</comment>
<dbReference type="SUPFAM" id="SSF51735">
    <property type="entry name" value="NAD(P)-binding Rossmann-fold domains"/>
    <property type="match status" value="1"/>
</dbReference>
<dbReference type="Pfam" id="PF00389">
    <property type="entry name" value="2-Hacid_dh"/>
    <property type="match status" value="1"/>
</dbReference>
<dbReference type="PANTHER" id="PTHR43026">
    <property type="entry name" value="2-HYDROXYACID DEHYDROGENASE HOMOLOG 1-RELATED"/>
    <property type="match status" value="1"/>
</dbReference>
<evidence type="ECO:0000259" key="5">
    <source>
        <dbReference type="Pfam" id="PF00389"/>
    </source>
</evidence>
<dbReference type="InterPro" id="IPR029753">
    <property type="entry name" value="D-isomer_DH_CS"/>
</dbReference>
<dbReference type="InterPro" id="IPR006140">
    <property type="entry name" value="D-isomer_DH_NAD-bd"/>
</dbReference>
<dbReference type="InterPro" id="IPR036291">
    <property type="entry name" value="NAD(P)-bd_dom_sf"/>
</dbReference>
<organism evidence="7 8">
    <name type="scientific">Niabella digestorum</name>
    <dbReference type="NCBI Taxonomy" id="3117701"/>
    <lineage>
        <taxon>Bacteria</taxon>
        <taxon>Pseudomonadati</taxon>
        <taxon>Bacteroidota</taxon>
        <taxon>Chitinophagia</taxon>
        <taxon>Chitinophagales</taxon>
        <taxon>Chitinophagaceae</taxon>
        <taxon>Niabella</taxon>
    </lineage>
</organism>
<dbReference type="EMBL" id="JAZGLY010000001">
    <property type="protein sequence ID" value="MEE6185809.1"/>
    <property type="molecule type" value="Genomic_DNA"/>
</dbReference>
<evidence type="ECO:0000256" key="1">
    <source>
        <dbReference type="ARBA" id="ARBA00005854"/>
    </source>
</evidence>
<evidence type="ECO:0000256" key="2">
    <source>
        <dbReference type="ARBA" id="ARBA00023002"/>
    </source>
</evidence>
<evidence type="ECO:0000313" key="7">
    <source>
        <dbReference type="EMBL" id="MEE6185809.1"/>
    </source>
</evidence>
<dbReference type="InterPro" id="IPR006139">
    <property type="entry name" value="D-isomer_2_OHA_DH_cat_dom"/>
</dbReference>
<feature type="domain" description="D-isomer specific 2-hydroxyacid dehydrogenase NAD-binding" evidence="6">
    <location>
        <begin position="108"/>
        <end position="289"/>
    </location>
</feature>
<dbReference type="RefSeq" id="WP_330973217.1">
    <property type="nucleotide sequence ID" value="NZ_JAZGLY010000001.1"/>
</dbReference>
<feature type="domain" description="D-isomer specific 2-hydroxyacid dehydrogenase catalytic" evidence="5">
    <location>
        <begin position="7"/>
        <end position="307"/>
    </location>
</feature>
<evidence type="ECO:0000313" key="8">
    <source>
        <dbReference type="Proteomes" id="UP001357452"/>
    </source>
</evidence>
<protein>
    <submittedName>
        <fullName evidence="7">NAD(P)-dependent oxidoreductase</fullName>
    </submittedName>
</protein>
<proteinExistence type="inferred from homology"/>
<dbReference type="Pfam" id="PF02826">
    <property type="entry name" value="2-Hacid_dh_C"/>
    <property type="match status" value="1"/>
</dbReference>
<dbReference type="Gene3D" id="3.40.50.720">
    <property type="entry name" value="NAD(P)-binding Rossmann-like Domain"/>
    <property type="match status" value="2"/>
</dbReference>
<dbReference type="Proteomes" id="UP001357452">
    <property type="component" value="Unassembled WGS sequence"/>
</dbReference>
<gene>
    <name evidence="7" type="ORF">V2H41_00850</name>
</gene>
<dbReference type="PROSITE" id="PS00670">
    <property type="entry name" value="D_2_HYDROXYACID_DH_2"/>
    <property type="match status" value="1"/>
</dbReference>
<sequence length="310" mass="34361">MKKKKAIITGNAHPYLQQRLSEKGYEVLYEPKITYEELKAKGEDVTGLILTTRIKVDKELLDAMPNLEWIGRLGSGMELIDVAYAESKGILCVSSPEGNRNAVAEHSLGMLLMLMNKMNVAIPQVKQGIWLRNENRGIELSGKTVGIIGYGNTGSSFARLLQPFDVTVLAYDKYKSGFASGFIKEASLEQVCRYANVISFNVPLTSETHYMLNEELIGLMKQKPIILSACRGKVINTAALINGLKQEQISGACLDVLENEKLDTYTEAEKQQLNELLSFDNVIVTPHIAGYSHEAFLKMVTVTLQKLGLD</sequence>